<evidence type="ECO:0000313" key="3">
    <source>
        <dbReference type="EMBL" id="TGL43777.1"/>
    </source>
</evidence>
<sequence>MLENARSTKYRVFLLTFLLFILGGSFALSSQTSSNRKDAPIGIIAYCPAQSEKEKPFDFERTLSLWYKRFKAERIQEGGGAILLVSAPYLSKDSPEIERIKTALGAEIVFAGFHSAKVEKKQPGSSNTKKVKSSKKQTKKIRSKKPTTKPEPKESPKETPGSVVWITEIPNASGQAQETQKSVPSSEKTKTDTSAQAPSKETSSPKSTETDLKKKKTNKVKSTSSISSQKKEKKGSKKKLPKLSKKADPIIPPGQIISKEEGGLNFVFYSPALQSLQSKDKSPAPWIEDFKTQFNRISEFHNFHFLLAQDPTPDLKNQEGRISSQLEEWRKDLLAELPSVVLVSSPQSLRFFNGEYSFGCGATADSLKINILQLFFRNGRLIRISEEVQDLNSKESNKSWILE</sequence>
<dbReference type="EMBL" id="RQER01000002">
    <property type="protein sequence ID" value="TGK04297.1"/>
    <property type="molecule type" value="Genomic_DNA"/>
</dbReference>
<evidence type="ECO:0000313" key="5">
    <source>
        <dbReference type="Proteomes" id="UP000297946"/>
    </source>
</evidence>
<feature type="compositionally biased region" description="Basic and acidic residues" evidence="1">
    <location>
        <begin position="148"/>
        <end position="157"/>
    </location>
</feature>
<evidence type="ECO:0000313" key="4">
    <source>
        <dbReference type="Proteomes" id="UP000297273"/>
    </source>
</evidence>
<feature type="compositionally biased region" description="Polar residues" evidence="1">
    <location>
        <begin position="170"/>
        <end position="197"/>
    </location>
</feature>
<gene>
    <name evidence="2" type="ORF">EHO57_04110</name>
    <name evidence="3" type="ORF">EHQ53_03880</name>
</gene>
<evidence type="ECO:0000256" key="1">
    <source>
        <dbReference type="SAM" id="MobiDB-lite"/>
    </source>
</evidence>
<evidence type="ECO:0000313" key="2">
    <source>
        <dbReference type="EMBL" id="TGK04297.1"/>
    </source>
</evidence>
<keyword evidence="4" id="KW-1185">Reference proteome</keyword>
<proteinExistence type="predicted"/>
<reference evidence="4 5" key="2">
    <citation type="journal article" date="2019" name="PLoS Negl. Trop. Dis.">
        <title>Revisiting the worldwide diversity of Leptospira species in the environment.</title>
        <authorList>
            <person name="Vincent A.T."/>
            <person name="Schiettekatte O."/>
            <person name="Bourhy P."/>
            <person name="Veyrier F.J."/>
            <person name="Picardeau M."/>
        </authorList>
    </citation>
    <scope>NUCLEOTIDE SEQUENCE [LARGE SCALE GENOMIC DNA]</scope>
    <source>
        <strain evidence="4">201702690</strain>
        <strain evidence="2 5">SSW18</strain>
    </source>
</reference>
<dbReference type="Proteomes" id="UP000297946">
    <property type="component" value="Unassembled WGS sequence"/>
</dbReference>
<dbReference type="OrthoDB" id="323433at2"/>
<feature type="compositionally biased region" description="Basic residues" evidence="1">
    <location>
        <begin position="129"/>
        <end position="147"/>
    </location>
</feature>
<feature type="region of interest" description="Disordered" evidence="1">
    <location>
        <begin position="119"/>
        <end position="253"/>
    </location>
</feature>
<reference evidence="3" key="1">
    <citation type="submission" date="2018-10" db="EMBL/GenBank/DDBJ databases">
        <authorList>
            <person name="Vincent A.T."/>
            <person name="Schiettekatte O."/>
            <person name="Bourhy P."/>
            <person name="Veyrier F.J."/>
            <person name="Picardeau M."/>
        </authorList>
    </citation>
    <scope>NUCLEOTIDE SEQUENCE</scope>
    <source>
        <strain evidence="3">201702690</strain>
    </source>
</reference>
<dbReference type="AlphaFoldDB" id="A0A5F2A0J1"/>
<organism evidence="2 5">
    <name type="scientific">Leptospira langatensis</name>
    <dbReference type="NCBI Taxonomy" id="2484983"/>
    <lineage>
        <taxon>Bacteria</taxon>
        <taxon>Pseudomonadati</taxon>
        <taxon>Spirochaetota</taxon>
        <taxon>Spirochaetia</taxon>
        <taxon>Leptospirales</taxon>
        <taxon>Leptospiraceae</taxon>
        <taxon>Leptospira</taxon>
    </lineage>
</organism>
<name>A0A5F2A0J1_9LEPT</name>
<dbReference type="RefSeq" id="WP_135643180.1">
    <property type="nucleotide sequence ID" value="NZ_RQER01000002.1"/>
</dbReference>
<feature type="compositionally biased region" description="Basic residues" evidence="1">
    <location>
        <begin position="231"/>
        <end position="244"/>
    </location>
</feature>
<accession>A0A5F2A0J1</accession>
<protein>
    <submittedName>
        <fullName evidence="2">Uncharacterized protein</fullName>
    </submittedName>
</protein>
<feature type="compositionally biased region" description="Low complexity" evidence="1">
    <location>
        <begin position="198"/>
        <end position="207"/>
    </location>
</feature>
<dbReference type="Proteomes" id="UP000297273">
    <property type="component" value="Unassembled WGS sequence"/>
</dbReference>
<dbReference type="NCBIfam" id="NF047584">
    <property type="entry name" value="LIC11612_FN_binding"/>
    <property type="match status" value="1"/>
</dbReference>
<dbReference type="EMBL" id="RQGC01000001">
    <property type="protein sequence ID" value="TGL43777.1"/>
    <property type="molecule type" value="Genomic_DNA"/>
</dbReference>
<comment type="caution">
    <text evidence="2">The sequence shown here is derived from an EMBL/GenBank/DDBJ whole genome shotgun (WGS) entry which is preliminary data.</text>
</comment>